<accession>A0AB38ZLF9</accession>
<dbReference type="EMBL" id="PP232116">
    <property type="protein sequence ID" value="XAG98207.1"/>
    <property type="molecule type" value="Genomic_DNA"/>
</dbReference>
<organism evidence="1">
    <name type="scientific">Mesorhizobium phage vB_MseS-P1</name>
    <dbReference type="NCBI Taxonomy" id="3120101"/>
    <lineage>
        <taxon>Viruses</taxon>
    </lineage>
</organism>
<reference evidence="1" key="1">
    <citation type="submission" date="2024-01" db="EMBL/GenBank/DDBJ databases">
        <title>New evidence supports the origin of RcGTA from prophage.</title>
        <authorList>
            <person name="Xu Y."/>
            <person name="Liu B."/>
            <person name="Chen F."/>
        </authorList>
    </citation>
    <scope>NUCLEOTIDE SEQUENCE</scope>
</reference>
<gene>
    <name evidence="1" type="ORF">vBMseSP1_gp3</name>
</gene>
<sequence>MSITRHGYRTQVTCDSCPASYPNTYAAEDWQVMIADAKAAGWIIRKAGPQRGRNDTSDLFGTAPRIAGAKRDEPYTHTCPDCANPLPKGGLL</sequence>
<name>A0AB38ZLF9_9VIRU</name>
<evidence type="ECO:0000313" key="1">
    <source>
        <dbReference type="EMBL" id="XAG98207.1"/>
    </source>
</evidence>
<proteinExistence type="predicted"/>
<protein>
    <submittedName>
        <fullName evidence="1">Ferric uptake regulation protein</fullName>
    </submittedName>
</protein>